<evidence type="ECO:0008006" key="4">
    <source>
        <dbReference type="Google" id="ProtNLM"/>
    </source>
</evidence>
<dbReference type="SUPFAM" id="SSF63829">
    <property type="entry name" value="Calcium-dependent phosphotriesterase"/>
    <property type="match status" value="1"/>
</dbReference>
<dbReference type="Proteomes" id="UP000318833">
    <property type="component" value="Unassembled WGS sequence"/>
</dbReference>
<dbReference type="RefSeq" id="WP_143916423.1">
    <property type="nucleotide sequence ID" value="NZ_CANMIK010000019.1"/>
</dbReference>
<dbReference type="Gene3D" id="2.120.10.30">
    <property type="entry name" value="TolB, C-terminal domain"/>
    <property type="match status" value="1"/>
</dbReference>
<evidence type="ECO:0000256" key="1">
    <source>
        <dbReference type="SAM" id="SignalP"/>
    </source>
</evidence>
<reference evidence="2 3" key="1">
    <citation type="submission" date="2019-07" db="EMBL/GenBank/DDBJ databases">
        <title>The draft genome sequence of Aquimarina algiphila M91.</title>
        <authorList>
            <person name="Meng X."/>
        </authorList>
    </citation>
    <scope>NUCLEOTIDE SEQUENCE [LARGE SCALE GENOMIC DNA]</scope>
    <source>
        <strain evidence="2 3">M91</strain>
    </source>
</reference>
<feature type="signal peptide" evidence="1">
    <location>
        <begin position="1"/>
        <end position="19"/>
    </location>
</feature>
<name>A0A554VL87_9FLAO</name>
<dbReference type="OrthoDB" id="8584394at2"/>
<sequence length="336" mass="38214">MKKVIYILFFAGFSFSGIAQEPIEQFNKSFIAFTIPEKDLLPENVAYDSNDGTFYIGSTRKGKIIKRTKDGLYQDFIQPKQDGLHMIIGMKVDPVRKHLWVCSSGGNNLIGYTKNDTIEGRPSGIFKYDLTTGKLIKKYWVDIPGEVHFFNDITLDTSGNIYATHMFSKPKLYTIQKDEGRLKVLSDLSELRYPNGITISNDNTYLFIACTEGIVRVHIKTGKKEILQCFEGIKVTGEKSVDGLYFYKNSLIGIQPDENSVRKLVLNTEQNTIIKTILIEYNHPMMNNPSTGVLIEDELYYIANAQFGSFNKDGSLFPMEKLYEPTILKVKLDDQN</sequence>
<comment type="caution">
    <text evidence="2">The sequence shown here is derived from an EMBL/GenBank/DDBJ whole genome shotgun (WGS) entry which is preliminary data.</text>
</comment>
<dbReference type="EMBL" id="VLNR01000018">
    <property type="protein sequence ID" value="TSE08884.1"/>
    <property type="molecule type" value="Genomic_DNA"/>
</dbReference>
<evidence type="ECO:0000313" key="3">
    <source>
        <dbReference type="Proteomes" id="UP000318833"/>
    </source>
</evidence>
<keyword evidence="1" id="KW-0732">Signal</keyword>
<accession>A0A554VL87</accession>
<protein>
    <recommendedName>
        <fullName evidence="4">SMP-30/Gluconolactonase/LRE-like region domain-containing protein</fullName>
    </recommendedName>
</protein>
<dbReference type="InterPro" id="IPR011042">
    <property type="entry name" value="6-blade_b-propeller_TolB-like"/>
</dbReference>
<proteinExistence type="predicted"/>
<evidence type="ECO:0000313" key="2">
    <source>
        <dbReference type="EMBL" id="TSE08884.1"/>
    </source>
</evidence>
<feature type="chain" id="PRO_5021811416" description="SMP-30/Gluconolactonase/LRE-like region domain-containing protein" evidence="1">
    <location>
        <begin position="20"/>
        <end position="336"/>
    </location>
</feature>
<dbReference type="AlphaFoldDB" id="A0A554VL87"/>
<gene>
    <name evidence="2" type="ORF">FOF46_10455</name>
</gene>
<keyword evidence="3" id="KW-1185">Reference proteome</keyword>
<organism evidence="2 3">
    <name type="scientific">Aquimarina algiphila</name>
    <dbReference type="NCBI Taxonomy" id="2047982"/>
    <lineage>
        <taxon>Bacteria</taxon>
        <taxon>Pseudomonadati</taxon>
        <taxon>Bacteroidota</taxon>
        <taxon>Flavobacteriia</taxon>
        <taxon>Flavobacteriales</taxon>
        <taxon>Flavobacteriaceae</taxon>
        <taxon>Aquimarina</taxon>
    </lineage>
</organism>